<sequence length="155" mass="17131">MYFRACQEGEWHNGEPNNSDSESSYPHSQRSALVWLLQVRDSFDVDQEKVSGFPLHILTGPSLRAMSRNRNTPEPGKTFPGEFEERTDGGGGDSEEELRLKLEGTPREVDADGCGFHVPISLQLFFVVDSVVGGESEREAEPQMLYSSGGLANPI</sequence>
<evidence type="ECO:0000313" key="1">
    <source>
        <dbReference type="EMBL" id="TFK64321.1"/>
    </source>
</evidence>
<protein>
    <submittedName>
        <fullName evidence="1">Uncharacterized protein</fullName>
    </submittedName>
</protein>
<gene>
    <name evidence="1" type="ORF">BDN72DRAFT_861472</name>
</gene>
<reference evidence="1 2" key="1">
    <citation type="journal article" date="2019" name="Nat. Ecol. Evol.">
        <title>Megaphylogeny resolves global patterns of mushroom evolution.</title>
        <authorList>
            <person name="Varga T."/>
            <person name="Krizsan K."/>
            <person name="Foldi C."/>
            <person name="Dima B."/>
            <person name="Sanchez-Garcia M."/>
            <person name="Sanchez-Ramirez S."/>
            <person name="Szollosi G.J."/>
            <person name="Szarkandi J.G."/>
            <person name="Papp V."/>
            <person name="Albert L."/>
            <person name="Andreopoulos W."/>
            <person name="Angelini C."/>
            <person name="Antonin V."/>
            <person name="Barry K.W."/>
            <person name="Bougher N.L."/>
            <person name="Buchanan P."/>
            <person name="Buyck B."/>
            <person name="Bense V."/>
            <person name="Catcheside P."/>
            <person name="Chovatia M."/>
            <person name="Cooper J."/>
            <person name="Damon W."/>
            <person name="Desjardin D."/>
            <person name="Finy P."/>
            <person name="Geml J."/>
            <person name="Haridas S."/>
            <person name="Hughes K."/>
            <person name="Justo A."/>
            <person name="Karasinski D."/>
            <person name="Kautmanova I."/>
            <person name="Kiss B."/>
            <person name="Kocsube S."/>
            <person name="Kotiranta H."/>
            <person name="LaButti K.M."/>
            <person name="Lechner B.E."/>
            <person name="Liimatainen K."/>
            <person name="Lipzen A."/>
            <person name="Lukacs Z."/>
            <person name="Mihaltcheva S."/>
            <person name="Morgado L.N."/>
            <person name="Niskanen T."/>
            <person name="Noordeloos M.E."/>
            <person name="Ohm R.A."/>
            <person name="Ortiz-Santana B."/>
            <person name="Ovrebo C."/>
            <person name="Racz N."/>
            <person name="Riley R."/>
            <person name="Savchenko A."/>
            <person name="Shiryaev A."/>
            <person name="Soop K."/>
            <person name="Spirin V."/>
            <person name="Szebenyi C."/>
            <person name="Tomsovsky M."/>
            <person name="Tulloss R.E."/>
            <person name="Uehling J."/>
            <person name="Grigoriev I.V."/>
            <person name="Vagvolgyi C."/>
            <person name="Papp T."/>
            <person name="Martin F.M."/>
            <person name="Miettinen O."/>
            <person name="Hibbett D.S."/>
            <person name="Nagy L.G."/>
        </authorList>
    </citation>
    <scope>NUCLEOTIDE SEQUENCE [LARGE SCALE GENOMIC DNA]</scope>
    <source>
        <strain evidence="1 2">NL-1719</strain>
    </source>
</reference>
<evidence type="ECO:0000313" key="2">
    <source>
        <dbReference type="Proteomes" id="UP000308600"/>
    </source>
</evidence>
<dbReference type="Proteomes" id="UP000308600">
    <property type="component" value="Unassembled WGS sequence"/>
</dbReference>
<dbReference type="EMBL" id="ML208480">
    <property type="protein sequence ID" value="TFK64321.1"/>
    <property type="molecule type" value="Genomic_DNA"/>
</dbReference>
<keyword evidence="2" id="KW-1185">Reference proteome</keyword>
<accession>A0ACD3AFK9</accession>
<name>A0ACD3AFK9_9AGAR</name>
<proteinExistence type="predicted"/>
<organism evidence="1 2">
    <name type="scientific">Pluteus cervinus</name>
    <dbReference type="NCBI Taxonomy" id="181527"/>
    <lineage>
        <taxon>Eukaryota</taxon>
        <taxon>Fungi</taxon>
        <taxon>Dikarya</taxon>
        <taxon>Basidiomycota</taxon>
        <taxon>Agaricomycotina</taxon>
        <taxon>Agaricomycetes</taxon>
        <taxon>Agaricomycetidae</taxon>
        <taxon>Agaricales</taxon>
        <taxon>Pluteineae</taxon>
        <taxon>Pluteaceae</taxon>
        <taxon>Pluteus</taxon>
    </lineage>
</organism>